<dbReference type="PANTHER" id="PTHR43833:SF11">
    <property type="entry name" value="VOLTAGE-GATED POTASSIUM CHANNEL KCH"/>
    <property type="match status" value="1"/>
</dbReference>
<dbReference type="InterPro" id="IPR050721">
    <property type="entry name" value="Trk_Ktr_HKT_K-transport"/>
</dbReference>
<dbReference type="EMBL" id="RIZI01000178">
    <property type="protein sequence ID" value="RNF59979.1"/>
    <property type="molecule type" value="Genomic_DNA"/>
</dbReference>
<dbReference type="Pfam" id="PF07885">
    <property type="entry name" value="Ion_trans_2"/>
    <property type="match status" value="1"/>
</dbReference>
<comment type="caution">
    <text evidence="4">The sequence shown here is derived from an EMBL/GenBank/DDBJ whole genome shotgun (WGS) entry which is preliminary data.</text>
</comment>
<dbReference type="RefSeq" id="WP_123104677.1">
    <property type="nucleotide sequence ID" value="NZ_CP127527.1"/>
</dbReference>
<feature type="transmembrane region" description="Helical" evidence="2">
    <location>
        <begin position="81"/>
        <end position="102"/>
    </location>
</feature>
<proteinExistence type="predicted"/>
<feature type="transmembrane region" description="Helical" evidence="2">
    <location>
        <begin position="32"/>
        <end position="51"/>
    </location>
</feature>
<dbReference type="AlphaFoldDB" id="A0A3M8QUK5"/>
<evidence type="ECO:0000256" key="2">
    <source>
        <dbReference type="SAM" id="Phobius"/>
    </source>
</evidence>
<reference evidence="4" key="1">
    <citation type="submission" date="2018-10" db="EMBL/GenBank/DDBJ databases">
        <title>Acidithiobacillus sulfuriphilus sp. nov.: an extremely acidophilic sulfur-oxidizing chemolithotroph isolated from a neutral pH environment.</title>
        <authorList>
            <person name="Falagan C."/>
            <person name="Moya-Beltran A."/>
            <person name="Quatrini R."/>
            <person name="Johnson D.B."/>
        </authorList>
    </citation>
    <scope>NUCLEOTIDE SEQUENCE [LARGE SCALE GENOMIC DNA]</scope>
    <source>
        <strain evidence="4">CJ-2</strain>
    </source>
</reference>
<evidence type="ECO:0000256" key="1">
    <source>
        <dbReference type="ARBA" id="ARBA00004651"/>
    </source>
</evidence>
<feature type="domain" description="RCK N-terminal" evidence="3">
    <location>
        <begin position="263"/>
        <end position="383"/>
    </location>
</feature>
<keyword evidence="4" id="KW-0407">Ion channel</keyword>
<name>A0A3M8QUK5_9PROT</name>
<dbReference type="GO" id="GO:0034220">
    <property type="term" value="P:monoatomic ion transmembrane transport"/>
    <property type="evidence" value="ECO:0007669"/>
    <property type="project" value="UniProtKB-KW"/>
</dbReference>
<keyword evidence="4" id="KW-0406">Ion transport</keyword>
<gene>
    <name evidence="4" type="ORF">EC580_09850</name>
</gene>
<keyword evidence="2" id="KW-1133">Transmembrane helix</keyword>
<feature type="transmembrane region" description="Helical" evidence="2">
    <location>
        <begin position="160"/>
        <end position="183"/>
    </location>
</feature>
<dbReference type="InterPro" id="IPR036291">
    <property type="entry name" value="NAD(P)-bd_dom_sf"/>
</dbReference>
<dbReference type="SUPFAM" id="SSF51735">
    <property type="entry name" value="NAD(P)-binding Rossmann-fold domains"/>
    <property type="match status" value="1"/>
</dbReference>
<feature type="transmembrane region" description="Helical" evidence="2">
    <location>
        <begin position="189"/>
        <end position="209"/>
    </location>
</feature>
<dbReference type="Pfam" id="PF02254">
    <property type="entry name" value="TrkA_N"/>
    <property type="match status" value="1"/>
</dbReference>
<dbReference type="NCBIfam" id="NF007828">
    <property type="entry name" value="PRK10537.1"/>
    <property type="match status" value="1"/>
</dbReference>
<keyword evidence="4" id="KW-0813">Transport</keyword>
<dbReference type="GO" id="GO:0006813">
    <property type="term" value="P:potassium ion transport"/>
    <property type="evidence" value="ECO:0007669"/>
    <property type="project" value="InterPro"/>
</dbReference>
<dbReference type="Gene3D" id="1.10.287.70">
    <property type="match status" value="1"/>
</dbReference>
<dbReference type="PROSITE" id="PS51201">
    <property type="entry name" value="RCK_N"/>
    <property type="match status" value="1"/>
</dbReference>
<keyword evidence="2" id="KW-0472">Membrane</keyword>
<evidence type="ECO:0000259" key="3">
    <source>
        <dbReference type="PROSITE" id="PS51201"/>
    </source>
</evidence>
<dbReference type="InterPro" id="IPR003148">
    <property type="entry name" value="RCK_N"/>
</dbReference>
<organism evidence="4">
    <name type="scientific">Acidithiobacillus sulfuriphilus</name>
    <dbReference type="NCBI Taxonomy" id="1867749"/>
    <lineage>
        <taxon>Bacteria</taxon>
        <taxon>Pseudomonadati</taxon>
        <taxon>Pseudomonadota</taxon>
        <taxon>Acidithiobacillia</taxon>
        <taxon>Acidithiobacillales</taxon>
        <taxon>Acidithiobacillaceae</taxon>
        <taxon>Acidithiobacillus</taxon>
    </lineage>
</organism>
<accession>A0A3M8QUK5</accession>
<dbReference type="GO" id="GO:0005886">
    <property type="term" value="C:plasma membrane"/>
    <property type="evidence" value="ECO:0007669"/>
    <property type="project" value="UniProtKB-SubCell"/>
</dbReference>
<dbReference type="PANTHER" id="PTHR43833">
    <property type="entry name" value="POTASSIUM CHANNEL PROTEIN 2-RELATED-RELATED"/>
    <property type="match status" value="1"/>
</dbReference>
<comment type="subcellular location">
    <subcellularLocation>
        <location evidence="1">Cell membrane</location>
        <topology evidence="1">Multi-pass membrane protein</topology>
    </subcellularLocation>
</comment>
<sequence>MHRLPPLLRPNFWQRLRRSWCRAQVALRLEQWFPQIPLALAVGVLGILNILDGLPRLSRFFPELSILAPVTVLSHSPVLRVLGAVPELVAGVVLLFMSIGLLFRSRFSWAITLLLAAATLVLLLHHYGLVWSGIAILNGVILIGLLLFHRSFSRSSVAAGTLFAAISILLLLGYAVFGSYVLGKGFTPPITNLVTALYFSVVTMSTVGYGDITPHSQDARLFVVSIIILGITVFATSISTVIVPLVNGRMNRLLMGEKKPMKQNHYLIIGDNALANNTYRELKARHLPAIVLLPGQPQSMWMDPEDLLMGDATEVEALKKAGGGQALAILALRLDDSENAFIVLAAKELGGRARTVAAVKDGKNMERMRRVEPDLIIAPEVLGGELLAMTLSGESLDGEAMMSRMFSAKA</sequence>
<feature type="transmembrane region" description="Helical" evidence="2">
    <location>
        <begin position="130"/>
        <end position="148"/>
    </location>
</feature>
<dbReference type="Gene3D" id="3.40.50.720">
    <property type="entry name" value="NAD(P)-binding Rossmann-like Domain"/>
    <property type="match status" value="1"/>
</dbReference>
<feature type="transmembrane region" description="Helical" evidence="2">
    <location>
        <begin position="221"/>
        <end position="246"/>
    </location>
</feature>
<evidence type="ECO:0000313" key="4">
    <source>
        <dbReference type="EMBL" id="RNF59979.1"/>
    </source>
</evidence>
<dbReference type="OrthoDB" id="9813518at2"/>
<dbReference type="SUPFAM" id="SSF81324">
    <property type="entry name" value="Voltage-gated potassium channels"/>
    <property type="match status" value="1"/>
</dbReference>
<dbReference type="InterPro" id="IPR013099">
    <property type="entry name" value="K_chnl_dom"/>
</dbReference>
<protein>
    <submittedName>
        <fullName evidence="4">Voltage-gated potassium channel protein</fullName>
    </submittedName>
</protein>
<feature type="transmembrane region" description="Helical" evidence="2">
    <location>
        <begin position="107"/>
        <end position="124"/>
    </location>
</feature>
<keyword evidence="2" id="KW-0812">Transmembrane</keyword>